<feature type="transmembrane region" description="Helical" evidence="2">
    <location>
        <begin position="251"/>
        <end position="268"/>
    </location>
</feature>
<dbReference type="Proteomes" id="UP000239241">
    <property type="component" value="Unassembled WGS sequence"/>
</dbReference>
<accession>A0A2S5VWQ0</accession>
<evidence type="ECO:0000313" key="4">
    <source>
        <dbReference type="Proteomes" id="UP000239241"/>
    </source>
</evidence>
<keyword evidence="2" id="KW-1133">Transmembrane helix</keyword>
<feature type="region of interest" description="Disordered" evidence="1">
    <location>
        <begin position="1"/>
        <end position="29"/>
    </location>
</feature>
<evidence type="ECO:0000256" key="2">
    <source>
        <dbReference type="SAM" id="Phobius"/>
    </source>
</evidence>
<proteinExistence type="predicted"/>
<protein>
    <submittedName>
        <fullName evidence="3">Uncharacterized protein</fullName>
    </submittedName>
</protein>
<evidence type="ECO:0000313" key="3">
    <source>
        <dbReference type="EMBL" id="PPF70453.1"/>
    </source>
</evidence>
<dbReference type="AlphaFoldDB" id="A0A2S5VWQ0"/>
<evidence type="ECO:0000256" key="1">
    <source>
        <dbReference type="SAM" id="MobiDB-lite"/>
    </source>
</evidence>
<reference evidence="3 4" key="1">
    <citation type="submission" date="2018-02" db="EMBL/GenBank/DDBJ databases">
        <title>Bacteriophage NCPPB3778 and a type I-E CRISPR drive the evolution of the US Biological Select Agent, Rathayibacter toxicus.</title>
        <authorList>
            <person name="Davis E.W.II."/>
            <person name="Tabima J.F."/>
            <person name="Weisberg A.J."/>
            <person name="Lopes L.D."/>
            <person name="Wiseman M.S."/>
            <person name="Wiseman M.S."/>
            <person name="Pupko T."/>
            <person name="Belcher M.S."/>
            <person name="Sechler A.J."/>
            <person name="Tancos M.A."/>
            <person name="Schroeder B.K."/>
            <person name="Murray T.D."/>
            <person name="Luster D.G."/>
            <person name="Schneider W.L."/>
            <person name="Rogers E."/>
            <person name="Andreote F.D."/>
            <person name="Grunwald N.J."/>
            <person name="Putnam M.L."/>
            <person name="Chang J.H."/>
        </authorList>
    </citation>
    <scope>NUCLEOTIDE SEQUENCE [LARGE SCALE GENOMIC DNA]</scope>
    <source>
        <strain evidence="3 4">AY1B3</strain>
    </source>
</reference>
<keyword evidence="2" id="KW-0812">Transmembrane</keyword>
<organism evidence="3 4">
    <name type="scientific">Clavibacter michiganensis</name>
    <dbReference type="NCBI Taxonomy" id="28447"/>
    <lineage>
        <taxon>Bacteria</taxon>
        <taxon>Bacillati</taxon>
        <taxon>Actinomycetota</taxon>
        <taxon>Actinomycetes</taxon>
        <taxon>Micrococcales</taxon>
        <taxon>Microbacteriaceae</taxon>
        <taxon>Clavibacter</taxon>
    </lineage>
</organism>
<name>A0A2S5VWQ0_9MICO</name>
<gene>
    <name evidence="3" type="ORF">C5E16_02375</name>
</gene>
<keyword evidence="2" id="KW-0472">Membrane</keyword>
<sequence>MTGRRATARRAAARRADRRAARPAMRAEAGSAVAPIPRRSPLRSALTAVAALALVGGLSLIGTRASAVLLDVPENGTPGYLSLSSDWSTAMLDVSPGAPGHWLISARLSDADVARLAVEIRSGGELAEVDAGVLLRLDRCDDAWIPAPAAEGPHAAPACSGGSAPVLAATPLSAFRGEGPRTGLPDITAAAGEHLLLTASVDPALSGDSRVMGRTGSLAVGLTAAGSDPAPAAAPPAVGGVLPRTGSALDLLAVALAGAGALALGLLLRRPGAGRRPALVDGSPDGDGA</sequence>
<feature type="compositionally biased region" description="Basic residues" evidence="1">
    <location>
        <begin position="1"/>
        <end position="13"/>
    </location>
</feature>
<dbReference type="EMBL" id="PSXY01000003">
    <property type="protein sequence ID" value="PPF70453.1"/>
    <property type="molecule type" value="Genomic_DNA"/>
</dbReference>
<comment type="caution">
    <text evidence="3">The sequence shown here is derived from an EMBL/GenBank/DDBJ whole genome shotgun (WGS) entry which is preliminary data.</text>
</comment>